<dbReference type="Pfam" id="PF01541">
    <property type="entry name" value="GIY-YIG"/>
    <property type="match status" value="1"/>
</dbReference>
<dbReference type="Pfam" id="PF26215">
    <property type="entry name" value="HTH_animal"/>
    <property type="match status" value="1"/>
</dbReference>
<sequence>MFFKPTDSHQLLHKKSFHPKHSFKGIIKSQIIRFHRICTRESDFNNAVKILFRALRNRNYSYRFLRKIKGETLKEIAPKNGYIAEACNSKRCETCPFLQVTVCFYSSKTTEVFNMKQDLNCNSKNVIYLITCRKCDSQYVGQTSLSLRDRFTRHRFDIRHKKDKPVARHFNQNGHSLEHVNITPIEQVPDSSFLNEREGFWIDKLQTLTPHGINEQSVPNQILPFVITYNTTATVVGRKVREHYNKLQSEFPEIYKNRLVTAYRKNKNLQDLLVRSRLKTNM</sequence>
<dbReference type="EMBL" id="NSIT01000398">
    <property type="protein sequence ID" value="PJE77742.1"/>
    <property type="molecule type" value="Genomic_DNA"/>
</dbReference>
<dbReference type="PANTHER" id="PTHR21301:SF10">
    <property type="entry name" value="REVERSE TRANSCRIPTASE DOMAIN-CONTAINING PROTEIN"/>
    <property type="match status" value="1"/>
</dbReference>
<comment type="caution">
    <text evidence="2">The sequence shown here is derived from an EMBL/GenBank/DDBJ whole genome shotgun (WGS) entry which is preliminary data.</text>
</comment>
<dbReference type="CDD" id="cd10442">
    <property type="entry name" value="GIY-YIG_PLEs"/>
    <property type="match status" value="1"/>
</dbReference>
<protein>
    <recommendedName>
        <fullName evidence="1">GIY-YIG domain-containing protein</fullName>
    </recommendedName>
</protein>
<dbReference type="SUPFAM" id="SSF82771">
    <property type="entry name" value="GIY-YIG endonuclease"/>
    <property type="match status" value="1"/>
</dbReference>
<dbReference type="PANTHER" id="PTHR21301">
    <property type="entry name" value="REVERSE TRANSCRIPTASE"/>
    <property type="match status" value="1"/>
</dbReference>
<dbReference type="InterPro" id="IPR058912">
    <property type="entry name" value="HTH_animal"/>
</dbReference>
<dbReference type="SMART" id="SM00465">
    <property type="entry name" value="GIYc"/>
    <property type="match status" value="1"/>
</dbReference>
<dbReference type="Gene3D" id="3.40.1440.10">
    <property type="entry name" value="GIY-YIG endonuclease"/>
    <property type="match status" value="1"/>
</dbReference>
<reference evidence="2" key="1">
    <citation type="journal article" date="2017" name="Appl. Environ. Microbiol.">
        <title>Molecular characterization of an Endozoicomonas-like organism causing infection in king scallop Pecten maximus L.</title>
        <authorList>
            <person name="Cano I."/>
            <person name="van Aerle R."/>
            <person name="Ross S."/>
            <person name="Verner-Jeffreys D.W."/>
            <person name="Paley R.K."/>
            <person name="Rimmer G."/>
            <person name="Ryder D."/>
            <person name="Hooper P."/>
            <person name="Stone D."/>
            <person name="Feist S.W."/>
        </authorList>
    </citation>
    <scope>NUCLEOTIDE SEQUENCE</scope>
</reference>
<proteinExistence type="predicted"/>
<name>A0A2H9T3E3_9ZZZZ</name>
<organism evidence="2">
    <name type="scientific">invertebrate metagenome</name>
    <dbReference type="NCBI Taxonomy" id="1711999"/>
    <lineage>
        <taxon>unclassified sequences</taxon>
        <taxon>metagenomes</taxon>
        <taxon>organismal metagenomes</taxon>
    </lineage>
</organism>
<dbReference type="InterPro" id="IPR035901">
    <property type="entry name" value="GIY-YIG_endonuc_sf"/>
</dbReference>
<gene>
    <name evidence="2" type="ORF">CI610_03332</name>
</gene>
<evidence type="ECO:0000313" key="2">
    <source>
        <dbReference type="EMBL" id="PJE77742.1"/>
    </source>
</evidence>
<evidence type="ECO:0000259" key="1">
    <source>
        <dbReference type="PROSITE" id="PS50164"/>
    </source>
</evidence>
<accession>A0A2H9T3E3</accession>
<feature type="domain" description="GIY-YIG" evidence="1">
    <location>
        <begin position="123"/>
        <end position="213"/>
    </location>
</feature>
<dbReference type="AlphaFoldDB" id="A0A2H9T3E3"/>
<dbReference type="PROSITE" id="PS50164">
    <property type="entry name" value="GIY_YIG"/>
    <property type="match status" value="1"/>
</dbReference>
<dbReference type="InterPro" id="IPR000305">
    <property type="entry name" value="GIY-YIG_endonuc"/>
</dbReference>